<dbReference type="EMBL" id="JARJCN010000007">
    <property type="protein sequence ID" value="KAJ7099465.1"/>
    <property type="molecule type" value="Genomic_DNA"/>
</dbReference>
<evidence type="ECO:0000313" key="1">
    <source>
        <dbReference type="EMBL" id="KAJ7099465.1"/>
    </source>
</evidence>
<dbReference type="AlphaFoldDB" id="A0AAD6UGC1"/>
<sequence>MLTPFPPHARGYLYYHPPPLNSLLAGSIRLRVGSNNAPGSDLLLPNGLPWQVTLPELVKYAHCATALSKLLQEGLVSPETVDHCRQLFSQRRLLFPEILLLRFDQPFALAMDQAELRLIVVGRDRFARFTKQKLFGDPAPRYPFKGRLVARFELSPDSTRCFIRILRVVTPVECVEPSYVGKIIEPKAGDYLTYRTRGALVPWSLDLTPGTSLSADALRLLLDDTRAIIR</sequence>
<keyword evidence="2" id="KW-1185">Reference proteome</keyword>
<gene>
    <name evidence="1" type="ORF">B0H15DRAFT_771262</name>
</gene>
<organism evidence="1 2">
    <name type="scientific">Mycena belliarum</name>
    <dbReference type="NCBI Taxonomy" id="1033014"/>
    <lineage>
        <taxon>Eukaryota</taxon>
        <taxon>Fungi</taxon>
        <taxon>Dikarya</taxon>
        <taxon>Basidiomycota</taxon>
        <taxon>Agaricomycotina</taxon>
        <taxon>Agaricomycetes</taxon>
        <taxon>Agaricomycetidae</taxon>
        <taxon>Agaricales</taxon>
        <taxon>Marasmiineae</taxon>
        <taxon>Mycenaceae</taxon>
        <taxon>Mycena</taxon>
    </lineage>
</organism>
<name>A0AAD6UGC1_9AGAR</name>
<reference evidence="1" key="1">
    <citation type="submission" date="2023-03" db="EMBL/GenBank/DDBJ databases">
        <title>Massive genome expansion in bonnet fungi (Mycena s.s.) driven by repeated elements and novel gene families across ecological guilds.</title>
        <authorList>
            <consortium name="Lawrence Berkeley National Laboratory"/>
            <person name="Harder C.B."/>
            <person name="Miyauchi S."/>
            <person name="Viragh M."/>
            <person name="Kuo A."/>
            <person name="Thoen E."/>
            <person name="Andreopoulos B."/>
            <person name="Lu D."/>
            <person name="Skrede I."/>
            <person name="Drula E."/>
            <person name="Henrissat B."/>
            <person name="Morin E."/>
            <person name="Kohler A."/>
            <person name="Barry K."/>
            <person name="LaButti K."/>
            <person name="Morin E."/>
            <person name="Salamov A."/>
            <person name="Lipzen A."/>
            <person name="Mereny Z."/>
            <person name="Hegedus B."/>
            <person name="Baldrian P."/>
            <person name="Stursova M."/>
            <person name="Weitz H."/>
            <person name="Taylor A."/>
            <person name="Grigoriev I.V."/>
            <person name="Nagy L.G."/>
            <person name="Martin F."/>
            <person name="Kauserud H."/>
        </authorList>
    </citation>
    <scope>NUCLEOTIDE SEQUENCE</scope>
    <source>
        <strain evidence="1">CBHHK173m</strain>
    </source>
</reference>
<comment type="caution">
    <text evidence="1">The sequence shown here is derived from an EMBL/GenBank/DDBJ whole genome shotgun (WGS) entry which is preliminary data.</text>
</comment>
<accession>A0AAD6UGC1</accession>
<protein>
    <submittedName>
        <fullName evidence="1">Uncharacterized protein</fullName>
    </submittedName>
</protein>
<proteinExistence type="predicted"/>
<dbReference type="Proteomes" id="UP001222325">
    <property type="component" value="Unassembled WGS sequence"/>
</dbReference>
<evidence type="ECO:0000313" key="2">
    <source>
        <dbReference type="Proteomes" id="UP001222325"/>
    </source>
</evidence>